<dbReference type="InterPro" id="IPR028098">
    <property type="entry name" value="Glyco_trans_4-like_N"/>
</dbReference>
<dbReference type="GO" id="GO:0016757">
    <property type="term" value="F:glycosyltransferase activity"/>
    <property type="evidence" value="ECO:0007669"/>
    <property type="project" value="InterPro"/>
</dbReference>
<dbReference type="eggNOG" id="COG1216">
    <property type="taxonomic scope" value="Bacteria"/>
</dbReference>
<dbReference type="STRING" id="441620.Mpop_3964"/>
<dbReference type="RefSeq" id="WP_012455794.1">
    <property type="nucleotide sequence ID" value="NC_010725.1"/>
</dbReference>
<feature type="domain" description="Glycosyltransferase subfamily 4-like N-terminal" evidence="3">
    <location>
        <begin position="919"/>
        <end position="1068"/>
    </location>
</feature>
<organism evidence="4 5">
    <name type="scientific">Methylorubrum populi (strain ATCC BAA-705 / NCIMB 13946 / BJ001)</name>
    <name type="common">Methylobacterium populi</name>
    <dbReference type="NCBI Taxonomy" id="441620"/>
    <lineage>
        <taxon>Bacteria</taxon>
        <taxon>Pseudomonadati</taxon>
        <taxon>Pseudomonadota</taxon>
        <taxon>Alphaproteobacteria</taxon>
        <taxon>Hyphomicrobiales</taxon>
        <taxon>Methylobacteriaceae</taxon>
        <taxon>Methylorubrum</taxon>
    </lineage>
</organism>
<evidence type="ECO:0000313" key="4">
    <source>
        <dbReference type="EMBL" id="ACB82091.1"/>
    </source>
</evidence>
<protein>
    <submittedName>
        <fullName evidence="4">Glycosyl transferase group 1</fullName>
    </submittedName>
</protein>
<dbReference type="EMBL" id="CP001029">
    <property type="protein sequence ID" value="ACB82091.1"/>
    <property type="molecule type" value="Genomic_DNA"/>
</dbReference>
<evidence type="ECO:0000259" key="2">
    <source>
        <dbReference type="Pfam" id="PF00535"/>
    </source>
</evidence>
<name>B1ZAN5_METPB</name>
<dbReference type="InterPro" id="IPR001296">
    <property type="entry name" value="Glyco_trans_1"/>
</dbReference>
<dbReference type="CDD" id="cd03801">
    <property type="entry name" value="GT4_PimA-like"/>
    <property type="match status" value="1"/>
</dbReference>
<reference evidence="4" key="1">
    <citation type="submission" date="2008-04" db="EMBL/GenBank/DDBJ databases">
        <title>Complete sequence of chromosome of Methylobacterium populi BJ001.</title>
        <authorList>
            <consortium name="US DOE Joint Genome Institute"/>
            <person name="Copeland A."/>
            <person name="Lucas S."/>
            <person name="Lapidus A."/>
            <person name="Glavina del Rio T."/>
            <person name="Dalin E."/>
            <person name="Tice H."/>
            <person name="Bruce D."/>
            <person name="Goodwin L."/>
            <person name="Pitluck S."/>
            <person name="Chertkov O."/>
            <person name="Brettin T."/>
            <person name="Detter J.C."/>
            <person name="Han C."/>
            <person name="Kuske C.R."/>
            <person name="Schmutz J."/>
            <person name="Larimer F."/>
            <person name="Land M."/>
            <person name="Hauser L."/>
            <person name="Kyrpides N."/>
            <person name="Mikhailova N."/>
            <person name="Marx C."/>
            <person name="Richardson P."/>
        </authorList>
    </citation>
    <scope>NUCLEOTIDE SEQUENCE [LARGE SCALE GENOMIC DNA]</scope>
    <source>
        <strain evidence="4">BJ001</strain>
    </source>
</reference>
<accession>B1ZAN5</accession>
<dbReference type="eggNOG" id="COG3551">
    <property type="taxonomic scope" value="Bacteria"/>
</dbReference>
<feature type="domain" description="Glycosyltransferase 2-like" evidence="2">
    <location>
        <begin position="608"/>
        <end position="738"/>
    </location>
</feature>
<dbReference type="OrthoDB" id="9790710at2"/>
<evidence type="ECO:0000313" key="5">
    <source>
        <dbReference type="Proteomes" id="UP000007136"/>
    </source>
</evidence>
<dbReference type="Gene3D" id="3.40.50.2000">
    <property type="entry name" value="Glycogen Phosphorylase B"/>
    <property type="match status" value="4"/>
</dbReference>
<dbReference type="Pfam" id="PF00534">
    <property type="entry name" value="Glycos_transf_1"/>
    <property type="match status" value="2"/>
</dbReference>
<dbReference type="PANTHER" id="PTHR12526:SF630">
    <property type="entry name" value="GLYCOSYLTRANSFERASE"/>
    <property type="match status" value="1"/>
</dbReference>
<dbReference type="InterPro" id="IPR001173">
    <property type="entry name" value="Glyco_trans_2-like"/>
</dbReference>
<dbReference type="Gene3D" id="3.90.550.10">
    <property type="entry name" value="Spore Coat Polysaccharide Biosynthesis Protein SpsA, Chain A"/>
    <property type="match status" value="1"/>
</dbReference>
<dbReference type="InterPro" id="IPR029044">
    <property type="entry name" value="Nucleotide-diphossugar_trans"/>
</dbReference>
<dbReference type="KEGG" id="mpo:Mpop_3964"/>
<dbReference type="Pfam" id="PF13439">
    <property type="entry name" value="Glyco_transf_4"/>
    <property type="match status" value="1"/>
</dbReference>
<dbReference type="SUPFAM" id="SSF53448">
    <property type="entry name" value="Nucleotide-diphospho-sugar transferases"/>
    <property type="match status" value="1"/>
</dbReference>
<feature type="domain" description="Glycosyl transferase family 1" evidence="1">
    <location>
        <begin position="1076"/>
        <end position="1208"/>
    </location>
</feature>
<dbReference type="AlphaFoldDB" id="B1ZAN5"/>
<proteinExistence type="predicted"/>
<gene>
    <name evidence="4" type="ordered locus">Mpop_3964</name>
</gene>
<dbReference type="Pfam" id="PF00535">
    <property type="entry name" value="Glycos_transf_2"/>
    <property type="match status" value="1"/>
</dbReference>
<evidence type="ECO:0000259" key="1">
    <source>
        <dbReference type="Pfam" id="PF00534"/>
    </source>
</evidence>
<dbReference type="Proteomes" id="UP000007136">
    <property type="component" value="Chromosome"/>
</dbReference>
<evidence type="ECO:0000259" key="3">
    <source>
        <dbReference type="Pfam" id="PF13439"/>
    </source>
</evidence>
<dbReference type="SUPFAM" id="SSF53756">
    <property type="entry name" value="UDP-Glycosyltransferase/glycogen phosphorylase"/>
    <property type="match status" value="2"/>
</dbReference>
<feature type="domain" description="Glycosyl transferase family 1" evidence="1">
    <location>
        <begin position="412"/>
        <end position="578"/>
    </location>
</feature>
<sequence>MGLLRLPKINFKRDGYSRFQYKIIANKFDRAHYITKYPEVARLAKGDSNFDPVKHYMQHGVAAGYDPHPEFSTSYYIQLNPDVVAANQNPFFHYIMYGAEEGRRPKHGKEFIALSGEIVRGQTDSSTAFTDTGGEIYDYIKGEFDADYYKSKYNDIEAHCEINPGFDCVHHYIECGAAEGRDPSRVFSTQHYLEVNSDVRNASINPFYHFVKHGQTEGRTGNHALLRKYMPLDVSPRVLFVSHSGHIAGAEVMFKDMLQWLSSRTAYVIDILVLEYGPLCQEFQKYGRVITLNGSEDAGFFATTEFARNKYDYIYCNSVAAAWFGSIYEMHYKGERTPLILHVHEMKDTISKFKADLQKIDDKVSFYIAASKRVKSDLANFYNIGLDKIKVFESFIDITATKLSEVTNFRSAAREEFNVSDEDFLIIGSGTVYDRKGPDTFVKTLQLLSKMNASVRVIGIWIGDGPDYHALRHWIAQSGDESTIRFVGFKQNARQLIAAGDLFFLSSREDPFPLVCLEAAQYAIPIAYFGGCSGIDAFVAGDAGVEIPTYDENAAARTLQFLISNPDTRSEMGLAARTKVIKHNSQTSVMTRIFRHINDALHIQPTLSVIVPNFNHERFVGERIQSVLNQGFEDIEIIVLDDASTDHSIDVINRYVSSNSNITLHTNLRCSGSPFKQWRKGLDISRGVLVWIAESDDSCSNNFLSCVLNGFAKNGVNISYARTVNIDEFGNKNEEYINKYLAKVSAHKFRSDYFCSGYSEVEQAMAVACTIVNASGAIMRKSALLDAIQLADDFKMCGDWIIYLAMLREGSICYNVEAENYFRRHSSSVVSRLEGTDIYFEERSRIARYVVENFGVSDRTINKMIINLEEEWARFRHIEKSMTIADLLSFCDSGRTASAKTRKRSTIALYIHGLMFSKGGIENQGVELANHLYRTGHNVVVFCAQSRSEDPVFELDHGIHILRCFDEANIDYSKKIIRRKLVEHGADLFIVMLSEWLFEPVVSAAQGLKLKIIASEHNDPWIIQDKWWTPEGRETTFRNVDYVHLLTPQYRSSVPYLSDQKIRVIPNGTKYRPEVSVKKEIRRRVIAVGRLVEQKNFSVLIRAFAKASGFVQGWELDVFGDGRERKSLQHIIDEHYMGKTVHLKGVSDSLHDEMLKADFIVIPSLFEGYPVVALEAKMAGLPIVAYEGCNGMRELVEDGVTGFLCKADRFNDVSGSHLANDILSAMNMGDDLLKMSARIIADAEAFSFKAVHREWDVFLADVLE</sequence>
<keyword evidence="4" id="KW-0808">Transferase</keyword>
<dbReference type="PANTHER" id="PTHR12526">
    <property type="entry name" value="GLYCOSYLTRANSFERASE"/>
    <property type="match status" value="1"/>
</dbReference>
<dbReference type="CDD" id="cd00761">
    <property type="entry name" value="Glyco_tranf_GTA_type"/>
    <property type="match status" value="1"/>
</dbReference>
<dbReference type="eggNOG" id="COG0438">
    <property type="taxonomic scope" value="Bacteria"/>
</dbReference>
<dbReference type="HOGENOM" id="CLU_264080_0_0_5"/>